<dbReference type="Proteomes" id="UP000325315">
    <property type="component" value="Unassembled WGS sequence"/>
</dbReference>
<dbReference type="SUPFAM" id="SSF50104">
    <property type="entry name" value="Translation proteins SH3-like domain"/>
    <property type="match status" value="1"/>
</dbReference>
<dbReference type="NCBIfam" id="TIGR01024">
    <property type="entry name" value="rplS_bact"/>
    <property type="match status" value="1"/>
</dbReference>
<gene>
    <name evidence="4" type="primary">rplS</name>
    <name evidence="4" type="ORF">EPI10_029619</name>
</gene>
<keyword evidence="2 4" id="KW-0689">Ribosomal protein</keyword>
<dbReference type="EMBL" id="SMMG02000009">
    <property type="protein sequence ID" value="KAA3463205.1"/>
    <property type="molecule type" value="Genomic_DNA"/>
</dbReference>
<evidence type="ECO:0000256" key="3">
    <source>
        <dbReference type="ARBA" id="ARBA00023274"/>
    </source>
</evidence>
<keyword evidence="5" id="KW-1185">Reference proteome</keyword>
<sequence length="192" mass="21642">MAEASERVMFLYQTRFGSRTEELMSRGSSGGFQVPGLSPLAAMVSTSSRCMTTAASTTMDSSESVTYVPPRIKFKRLDKTAKHIMQILDKEAVEEVKGQREILDIKPGYIVQLKVEVPENKRRVSTVKGIVIARRNAGLNTTFRIRRMVAGVGVESLFPLYSPNIKEIKVVDNKKVRRAKLYYLRNKINALR</sequence>
<reference evidence="5" key="1">
    <citation type="journal article" date="2019" name="Plant Biotechnol. J.">
        <title>Genome sequencing of the Australian wild diploid species Gossypium australe highlights disease resistance and delayed gland morphogenesis.</title>
        <authorList>
            <person name="Cai Y."/>
            <person name="Cai X."/>
            <person name="Wang Q."/>
            <person name="Wang P."/>
            <person name="Zhang Y."/>
            <person name="Cai C."/>
            <person name="Xu Y."/>
            <person name="Wang K."/>
            <person name="Zhou Z."/>
            <person name="Wang C."/>
            <person name="Geng S."/>
            <person name="Li B."/>
            <person name="Dong Q."/>
            <person name="Hou Y."/>
            <person name="Wang H."/>
            <person name="Ai P."/>
            <person name="Liu Z."/>
            <person name="Yi F."/>
            <person name="Sun M."/>
            <person name="An G."/>
            <person name="Cheng J."/>
            <person name="Zhang Y."/>
            <person name="Shi Q."/>
            <person name="Xie Y."/>
            <person name="Shi X."/>
            <person name="Chang Y."/>
            <person name="Huang F."/>
            <person name="Chen Y."/>
            <person name="Hong S."/>
            <person name="Mi L."/>
            <person name="Sun Q."/>
            <person name="Zhang L."/>
            <person name="Zhou B."/>
            <person name="Peng R."/>
            <person name="Zhang X."/>
            <person name="Liu F."/>
        </authorList>
    </citation>
    <scope>NUCLEOTIDE SEQUENCE [LARGE SCALE GENOMIC DNA]</scope>
    <source>
        <strain evidence="5">cv. PA1801</strain>
    </source>
</reference>
<keyword evidence="3" id="KW-0687">Ribonucleoprotein</keyword>
<dbReference type="GO" id="GO:0003735">
    <property type="term" value="F:structural constituent of ribosome"/>
    <property type="evidence" value="ECO:0007669"/>
    <property type="project" value="InterPro"/>
</dbReference>
<evidence type="ECO:0000256" key="2">
    <source>
        <dbReference type="ARBA" id="ARBA00022980"/>
    </source>
</evidence>
<comment type="similarity">
    <text evidence="1">Belongs to the bacterial ribosomal protein bL19 family.</text>
</comment>
<dbReference type="PANTHER" id="PTHR15680:SF9">
    <property type="entry name" value="LARGE RIBOSOMAL SUBUNIT PROTEIN BL19M"/>
    <property type="match status" value="1"/>
</dbReference>
<dbReference type="OrthoDB" id="432645at2759"/>
<dbReference type="GO" id="GO:1990904">
    <property type="term" value="C:ribonucleoprotein complex"/>
    <property type="evidence" value="ECO:0007669"/>
    <property type="project" value="UniProtKB-KW"/>
</dbReference>
<dbReference type="FunFam" id="2.30.30.790:FF:000003">
    <property type="entry name" value="50S ribosomal protein L19, chloroplastic"/>
    <property type="match status" value="1"/>
</dbReference>
<evidence type="ECO:0000313" key="4">
    <source>
        <dbReference type="EMBL" id="KAA3463205.1"/>
    </source>
</evidence>
<name>A0A5B6V280_9ROSI</name>
<dbReference type="InterPro" id="IPR001857">
    <property type="entry name" value="Ribosomal_bL19"/>
</dbReference>
<dbReference type="GO" id="GO:0006412">
    <property type="term" value="P:translation"/>
    <property type="evidence" value="ECO:0007669"/>
    <property type="project" value="InterPro"/>
</dbReference>
<dbReference type="AlphaFoldDB" id="A0A5B6V280"/>
<evidence type="ECO:0000256" key="1">
    <source>
        <dbReference type="ARBA" id="ARBA00005781"/>
    </source>
</evidence>
<dbReference type="PRINTS" id="PR00061">
    <property type="entry name" value="RIBOSOMALL19"/>
</dbReference>
<dbReference type="InterPro" id="IPR008991">
    <property type="entry name" value="Translation_prot_SH3-like_sf"/>
</dbReference>
<dbReference type="Pfam" id="PF01245">
    <property type="entry name" value="Ribosomal_L19"/>
    <property type="match status" value="1"/>
</dbReference>
<protein>
    <submittedName>
        <fullName evidence="4">50S ribosomal protein L19, chloroplastic isoform X1</fullName>
    </submittedName>
</protein>
<proteinExistence type="inferred from homology"/>
<accession>A0A5B6V280</accession>
<organism evidence="4 5">
    <name type="scientific">Gossypium australe</name>
    <dbReference type="NCBI Taxonomy" id="47621"/>
    <lineage>
        <taxon>Eukaryota</taxon>
        <taxon>Viridiplantae</taxon>
        <taxon>Streptophyta</taxon>
        <taxon>Embryophyta</taxon>
        <taxon>Tracheophyta</taxon>
        <taxon>Spermatophyta</taxon>
        <taxon>Magnoliopsida</taxon>
        <taxon>eudicotyledons</taxon>
        <taxon>Gunneridae</taxon>
        <taxon>Pentapetalae</taxon>
        <taxon>rosids</taxon>
        <taxon>malvids</taxon>
        <taxon>Malvales</taxon>
        <taxon>Malvaceae</taxon>
        <taxon>Malvoideae</taxon>
        <taxon>Gossypium</taxon>
    </lineage>
</organism>
<dbReference type="InterPro" id="IPR038657">
    <property type="entry name" value="Ribosomal_bL19_sf"/>
</dbReference>
<dbReference type="Gene3D" id="2.30.30.790">
    <property type="match status" value="1"/>
</dbReference>
<comment type="caution">
    <text evidence="4">The sequence shown here is derived from an EMBL/GenBank/DDBJ whole genome shotgun (WGS) entry which is preliminary data.</text>
</comment>
<dbReference type="PANTHER" id="PTHR15680">
    <property type="entry name" value="RIBOSOMAL PROTEIN L19"/>
    <property type="match status" value="1"/>
</dbReference>
<evidence type="ECO:0000313" key="5">
    <source>
        <dbReference type="Proteomes" id="UP000325315"/>
    </source>
</evidence>
<dbReference type="GO" id="GO:0005840">
    <property type="term" value="C:ribosome"/>
    <property type="evidence" value="ECO:0007669"/>
    <property type="project" value="UniProtKB-KW"/>
</dbReference>